<dbReference type="Proteomes" id="UP001162131">
    <property type="component" value="Unassembled WGS sequence"/>
</dbReference>
<evidence type="ECO:0000313" key="2">
    <source>
        <dbReference type="EMBL" id="CAG9327008.1"/>
    </source>
</evidence>
<proteinExistence type="predicted"/>
<evidence type="ECO:0000256" key="1">
    <source>
        <dbReference type="SAM" id="MobiDB-lite"/>
    </source>
</evidence>
<gene>
    <name evidence="2" type="ORF">BSTOLATCC_MIC42266</name>
</gene>
<evidence type="ECO:0000313" key="3">
    <source>
        <dbReference type="Proteomes" id="UP001162131"/>
    </source>
</evidence>
<keyword evidence="3" id="KW-1185">Reference proteome</keyword>
<reference evidence="2" key="1">
    <citation type="submission" date="2021-09" db="EMBL/GenBank/DDBJ databases">
        <authorList>
            <consortium name="AG Swart"/>
            <person name="Singh M."/>
            <person name="Singh A."/>
            <person name="Seah K."/>
            <person name="Emmerich C."/>
        </authorList>
    </citation>
    <scope>NUCLEOTIDE SEQUENCE</scope>
    <source>
        <strain evidence="2">ATCC30299</strain>
    </source>
</reference>
<accession>A0AAU9JMR9</accession>
<protein>
    <submittedName>
        <fullName evidence="2">Uncharacterized protein</fullName>
    </submittedName>
</protein>
<dbReference type="AlphaFoldDB" id="A0AAU9JMR9"/>
<sequence>METQKASTLPSKNPIEWLNQFLESPNPSTKENYEGLNKLTYRTGNLNTLYEIKGKLELLLHTKQEIVNGFENYQAAELEDEVSSESTSSEHGNEYVPFSDEENQ</sequence>
<name>A0AAU9JMR9_9CILI</name>
<dbReference type="EMBL" id="CAJZBQ010000041">
    <property type="protein sequence ID" value="CAG9327008.1"/>
    <property type="molecule type" value="Genomic_DNA"/>
</dbReference>
<comment type="caution">
    <text evidence="2">The sequence shown here is derived from an EMBL/GenBank/DDBJ whole genome shotgun (WGS) entry which is preliminary data.</text>
</comment>
<feature type="region of interest" description="Disordered" evidence="1">
    <location>
        <begin position="78"/>
        <end position="104"/>
    </location>
</feature>
<organism evidence="2 3">
    <name type="scientific">Blepharisma stoltei</name>
    <dbReference type="NCBI Taxonomy" id="1481888"/>
    <lineage>
        <taxon>Eukaryota</taxon>
        <taxon>Sar</taxon>
        <taxon>Alveolata</taxon>
        <taxon>Ciliophora</taxon>
        <taxon>Postciliodesmatophora</taxon>
        <taxon>Heterotrichea</taxon>
        <taxon>Heterotrichida</taxon>
        <taxon>Blepharismidae</taxon>
        <taxon>Blepharisma</taxon>
    </lineage>
</organism>